<dbReference type="Proteomes" id="UP000192578">
    <property type="component" value="Unassembled WGS sequence"/>
</dbReference>
<dbReference type="PANTHER" id="PTHR31328">
    <property type="entry name" value="BIOGENESIS OF LYSOSOME-RELATED ORGANELLES COMPLEX 1 SUBUNIT 6"/>
    <property type="match status" value="1"/>
</dbReference>
<keyword evidence="3" id="KW-1185">Reference proteome</keyword>
<organism evidence="2 3">
    <name type="scientific">Hypsibius exemplaris</name>
    <name type="common">Freshwater tardigrade</name>
    <dbReference type="NCBI Taxonomy" id="2072580"/>
    <lineage>
        <taxon>Eukaryota</taxon>
        <taxon>Metazoa</taxon>
        <taxon>Ecdysozoa</taxon>
        <taxon>Tardigrada</taxon>
        <taxon>Eutardigrada</taxon>
        <taxon>Parachela</taxon>
        <taxon>Hypsibioidea</taxon>
        <taxon>Hypsibiidae</taxon>
        <taxon>Hypsibius</taxon>
    </lineage>
</organism>
<protein>
    <submittedName>
        <fullName evidence="2">Uncharacterized protein</fullName>
    </submittedName>
</protein>
<evidence type="ECO:0000313" key="2">
    <source>
        <dbReference type="EMBL" id="OQV17895.1"/>
    </source>
</evidence>
<dbReference type="GO" id="GO:0030133">
    <property type="term" value="C:transport vesicle"/>
    <property type="evidence" value="ECO:0007669"/>
    <property type="project" value="TreeGrafter"/>
</dbReference>
<reference evidence="3" key="1">
    <citation type="submission" date="2017-01" db="EMBL/GenBank/DDBJ databases">
        <title>Comparative genomics of anhydrobiosis in the tardigrade Hypsibius dujardini.</title>
        <authorList>
            <person name="Yoshida Y."/>
            <person name="Koutsovoulos G."/>
            <person name="Laetsch D."/>
            <person name="Stevens L."/>
            <person name="Kumar S."/>
            <person name="Horikawa D."/>
            <person name="Ishino K."/>
            <person name="Komine S."/>
            <person name="Tomita M."/>
            <person name="Blaxter M."/>
            <person name="Arakawa K."/>
        </authorList>
    </citation>
    <scope>NUCLEOTIDE SEQUENCE [LARGE SCALE GENOMIC DNA]</scope>
    <source>
        <strain evidence="3">Z151</strain>
    </source>
</reference>
<evidence type="ECO:0000256" key="1">
    <source>
        <dbReference type="SAM" id="MobiDB-lite"/>
    </source>
</evidence>
<feature type="compositionally biased region" description="Polar residues" evidence="1">
    <location>
        <begin position="7"/>
        <end position="21"/>
    </location>
</feature>
<gene>
    <name evidence="2" type="ORF">BV898_08024</name>
</gene>
<feature type="region of interest" description="Disordered" evidence="1">
    <location>
        <begin position="1"/>
        <end position="48"/>
    </location>
</feature>
<dbReference type="AlphaFoldDB" id="A0A1W0WRR7"/>
<dbReference type="OrthoDB" id="19659at2759"/>
<proteinExistence type="predicted"/>
<feature type="compositionally biased region" description="Polar residues" evidence="1">
    <location>
        <begin position="30"/>
        <end position="41"/>
    </location>
</feature>
<accession>A0A1W0WRR7</accession>
<comment type="caution">
    <text evidence="2">The sequence shown here is derived from an EMBL/GenBank/DDBJ whole genome shotgun (WGS) entry which is preliminary data.</text>
</comment>
<dbReference type="EMBL" id="MTYJ01000055">
    <property type="protein sequence ID" value="OQV17895.1"/>
    <property type="molecule type" value="Genomic_DNA"/>
</dbReference>
<evidence type="ECO:0000313" key="3">
    <source>
        <dbReference type="Proteomes" id="UP000192578"/>
    </source>
</evidence>
<dbReference type="GO" id="GO:0031083">
    <property type="term" value="C:BLOC-1 complex"/>
    <property type="evidence" value="ECO:0007669"/>
    <property type="project" value="TreeGrafter"/>
</dbReference>
<dbReference type="PANTHER" id="PTHR31328:SF2">
    <property type="entry name" value="BIOGENESIS OF LYSOSOME-RELATED ORGANELLES COMPLEX 1 SUBUNIT 6"/>
    <property type="match status" value="1"/>
</dbReference>
<name>A0A1W0WRR7_HYPEX</name>
<sequence>MDKMSKSGLTSTGISPVTSAPTDFPPQSPSPTESMSWKEQASSSSSSIPLVVEQDLTVLLEEVHRHQSTVLESLQEENWRFEDAAATFDLEEEARQASCYIAKLRDIRRVMIETRRRLGRLQERSFKVRHTAEKLQEDAYKDWMEDVEYQRQLLAKYEPGMAGGTSKRKA</sequence>